<feature type="transmembrane region" description="Helical" evidence="12">
    <location>
        <begin position="36"/>
        <end position="61"/>
    </location>
</feature>
<dbReference type="Pfam" id="PF07298">
    <property type="entry name" value="NnrU"/>
    <property type="match status" value="1"/>
</dbReference>
<organism evidence="14 15">
    <name type="scientific">Mycolicibacterium mucogenicum</name>
    <name type="common">Mycobacterium mucogenicum</name>
    <dbReference type="NCBI Taxonomy" id="56689"/>
    <lineage>
        <taxon>Bacteria</taxon>
        <taxon>Bacillati</taxon>
        <taxon>Actinomycetota</taxon>
        <taxon>Actinomycetes</taxon>
        <taxon>Mycobacteriales</taxon>
        <taxon>Mycobacteriaceae</taxon>
        <taxon>Mycolicibacterium</taxon>
    </lineage>
</organism>
<dbReference type="InterPro" id="IPR009915">
    <property type="entry name" value="NnrU_dom"/>
</dbReference>
<evidence type="ECO:0000256" key="5">
    <source>
        <dbReference type="ARBA" id="ARBA00022603"/>
    </source>
</evidence>
<evidence type="ECO:0000259" key="13">
    <source>
        <dbReference type="Pfam" id="PF07298"/>
    </source>
</evidence>
<keyword evidence="5 14" id="KW-0489">Methyltransferase</keyword>
<evidence type="ECO:0000256" key="11">
    <source>
        <dbReference type="ARBA" id="ARBA00048134"/>
    </source>
</evidence>
<feature type="domain" description="NnrU" evidence="13">
    <location>
        <begin position="87"/>
        <end position="240"/>
    </location>
</feature>
<proteinExistence type="inferred from homology"/>
<keyword evidence="10 12" id="KW-0472">Membrane</keyword>
<evidence type="ECO:0000256" key="2">
    <source>
        <dbReference type="ARBA" id="ARBA00004141"/>
    </source>
</evidence>
<dbReference type="Gene3D" id="1.20.120.1630">
    <property type="match status" value="1"/>
</dbReference>
<dbReference type="Proteomes" id="UP000294929">
    <property type="component" value="Unassembled WGS sequence"/>
</dbReference>
<comment type="function">
    <text evidence="1">Catalyzes the methylation of methanethiol (MeSH) to yield dimethylsulphide (DMS).</text>
</comment>
<accession>A0A4R5WF62</accession>
<protein>
    <recommendedName>
        <fullName evidence="4">methanethiol S-methyltransferase</fullName>
        <ecNumber evidence="4">2.1.1.334</ecNumber>
    </recommendedName>
</protein>
<feature type="transmembrane region" description="Helical" evidence="12">
    <location>
        <begin position="73"/>
        <end position="93"/>
    </location>
</feature>
<dbReference type="EC" id="2.1.1.334" evidence="4"/>
<comment type="catalytic activity">
    <reaction evidence="11">
        <text>methanethiol + S-adenosyl-L-methionine = dimethyl sulfide + S-adenosyl-L-homocysteine + H(+)</text>
        <dbReference type="Rhea" id="RHEA:50428"/>
        <dbReference type="ChEBI" id="CHEBI:15378"/>
        <dbReference type="ChEBI" id="CHEBI:16007"/>
        <dbReference type="ChEBI" id="CHEBI:17437"/>
        <dbReference type="ChEBI" id="CHEBI:57856"/>
        <dbReference type="ChEBI" id="CHEBI:59789"/>
        <dbReference type="EC" id="2.1.1.334"/>
    </reaction>
</comment>
<keyword evidence="7" id="KW-0949">S-adenosyl-L-methionine</keyword>
<evidence type="ECO:0000256" key="4">
    <source>
        <dbReference type="ARBA" id="ARBA00012149"/>
    </source>
</evidence>
<comment type="caution">
    <text evidence="14">The sequence shown here is derived from an EMBL/GenBank/DDBJ whole genome shotgun (WGS) entry which is preliminary data.</text>
</comment>
<feature type="transmembrane region" description="Helical" evidence="12">
    <location>
        <begin position="114"/>
        <end position="133"/>
    </location>
</feature>
<dbReference type="PANTHER" id="PTHR31040">
    <property type="entry name" value="NURIM"/>
    <property type="match status" value="1"/>
</dbReference>
<evidence type="ECO:0000256" key="9">
    <source>
        <dbReference type="ARBA" id="ARBA00022989"/>
    </source>
</evidence>
<dbReference type="AlphaFoldDB" id="A0A4R5WF62"/>
<reference evidence="14 15" key="1">
    <citation type="submission" date="2019-01" db="EMBL/GenBank/DDBJ databases">
        <title>High-quality-draft genome sequences of five non-tuberculosis mycobacteriaceae isolated from a nosocomial environment.</title>
        <authorList>
            <person name="Tiago I."/>
            <person name="Alarico S."/>
            <person name="Pereira S.G."/>
            <person name="Coelho C."/>
            <person name="Maranha A."/>
            <person name="Empadinhas N."/>
        </authorList>
    </citation>
    <scope>NUCLEOTIDE SEQUENCE [LARGE SCALE GENOMIC DNA]</scope>
    <source>
        <strain evidence="14 15">24AIII</strain>
    </source>
</reference>
<comment type="subcellular location">
    <subcellularLocation>
        <location evidence="2">Membrane</location>
        <topology evidence="2">Multi-pass membrane protein</topology>
    </subcellularLocation>
</comment>
<keyword evidence="6 14" id="KW-0808">Transferase</keyword>
<dbReference type="EMBL" id="SDLO01000010">
    <property type="protein sequence ID" value="TDK88703.1"/>
    <property type="molecule type" value="Genomic_DNA"/>
</dbReference>
<dbReference type="PANTHER" id="PTHR31040:SF1">
    <property type="entry name" value="NURIM"/>
    <property type="match status" value="1"/>
</dbReference>
<evidence type="ECO:0000256" key="8">
    <source>
        <dbReference type="ARBA" id="ARBA00022692"/>
    </source>
</evidence>
<dbReference type="GO" id="GO:0032259">
    <property type="term" value="P:methylation"/>
    <property type="evidence" value="ECO:0007669"/>
    <property type="project" value="UniProtKB-KW"/>
</dbReference>
<feature type="transmembrane region" description="Helical" evidence="12">
    <location>
        <begin position="153"/>
        <end position="172"/>
    </location>
</feature>
<dbReference type="RefSeq" id="WP_133427071.1">
    <property type="nucleotide sequence ID" value="NZ_SDLO01000010.1"/>
</dbReference>
<comment type="similarity">
    <text evidence="3">Belongs to the nurim family.</text>
</comment>
<dbReference type="GO" id="GO:0008168">
    <property type="term" value="F:methyltransferase activity"/>
    <property type="evidence" value="ECO:0007669"/>
    <property type="project" value="UniProtKB-KW"/>
</dbReference>
<evidence type="ECO:0000256" key="10">
    <source>
        <dbReference type="ARBA" id="ARBA00023136"/>
    </source>
</evidence>
<feature type="transmembrane region" description="Helical" evidence="12">
    <location>
        <begin position="226"/>
        <end position="245"/>
    </location>
</feature>
<evidence type="ECO:0000256" key="1">
    <source>
        <dbReference type="ARBA" id="ARBA00002096"/>
    </source>
</evidence>
<dbReference type="GO" id="GO:0016020">
    <property type="term" value="C:membrane"/>
    <property type="evidence" value="ECO:0007669"/>
    <property type="project" value="UniProtKB-SubCell"/>
</dbReference>
<dbReference type="InterPro" id="IPR033580">
    <property type="entry name" value="Nurim-like"/>
</dbReference>
<evidence type="ECO:0000313" key="15">
    <source>
        <dbReference type="Proteomes" id="UP000294929"/>
    </source>
</evidence>
<evidence type="ECO:0000256" key="12">
    <source>
        <dbReference type="SAM" id="Phobius"/>
    </source>
</evidence>
<evidence type="ECO:0000256" key="7">
    <source>
        <dbReference type="ARBA" id="ARBA00022691"/>
    </source>
</evidence>
<dbReference type="NCBIfam" id="NF045656">
    <property type="entry name" value="MeththiolMtaseMddA"/>
    <property type="match status" value="1"/>
</dbReference>
<gene>
    <name evidence="14" type="ORF">EUA03_14955</name>
</gene>
<evidence type="ECO:0000256" key="6">
    <source>
        <dbReference type="ARBA" id="ARBA00022679"/>
    </source>
</evidence>
<sequence length="274" mass="30696">MSSTPPPDVVAGPKITSCPVLRHPTHRPDDRPGVRVAALAYGAVSYALFLGVFLYAMWFVADVIVPRTVDRAIHAPVGQAVIIDLGLLSVFAVQHSVMARPAFKRWWTRFVPVAIERSTYVLFASATLALVFWEWRSIDAVVWQVDSEPAAVALYALATVGWMTVLASTFMIDHFELFGVRQVVLAWQSKAHADKGFRTVLLYRLVRHPLMLGFVIAFWATPTMTAGHLLFSLTTTAYILVAIQLEERDLMAALGDQYRTYRGRVPMLVPKLWR</sequence>
<evidence type="ECO:0000313" key="14">
    <source>
        <dbReference type="EMBL" id="TDK88703.1"/>
    </source>
</evidence>
<name>A0A4R5WF62_MYCMU</name>
<feature type="transmembrane region" description="Helical" evidence="12">
    <location>
        <begin position="201"/>
        <end position="220"/>
    </location>
</feature>
<evidence type="ECO:0000256" key="3">
    <source>
        <dbReference type="ARBA" id="ARBA00010631"/>
    </source>
</evidence>
<keyword evidence="8 12" id="KW-0812">Transmembrane</keyword>
<keyword evidence="9 12" id="KW-1133">Transmembrane helix</keyword>
<dbReference type="InterPro" id="IPR054700">
    <property type="entry name" value="MddA"/>
</dbReference>